<evidence type="ECO:0000313" key="6">
    <source>
        <dbReference type="Proteomes" id="UP000194003"/>
    </source>
</evidence>
<name>A0A1Y2K881_9PROT</name>
<gene>
    <name evidence="5" type="ORF">MAIT1_00287</name>
</gene>
<keyword evidence="3" id="KW-0804">Transcription</keyword>
<dbReference type="GO" id="GO:0003677">
    <property type="term" value="F:DNA binding"/>
    <property type="evidence" value="ECO:0007669"/>
    <property type="project" value="UniProtKB-KW"/>
</dbReference>
<comment type="caution">
    <text evidence="5">The sequence shown here is derived from an EMBL/GenBank/DDBJ whole genome shotgun (WGS) entry which is preliminary data.</text>
</comment>
<dbReference type="Proteomes" id="UP000194003">
    <property type="component" value="Unassembled WGS sequence"/>
</dbReference>
<dbReference type="Pfam" id="PF00027">
    <property type="entry name" value="cNMP_binding"/>
    <property type="match status" value="1"/>
</dbReference>
<evidence type="ECO:0000256" key="1">
    <source>
        <dbReference type="ARBA" id="ARBA00023015"/>
    </source>
</evidence>
<dbReference type="InterPro" id="IPR036388">
    <property type="entry name" value="WH-like_DNA-bd_sf"/>
</dbReference>
<accession>A0A1Y2K881</accession>
<dbReference type="SUPFAM" id="SSF46785">
    <property type="entry name" value="Winged helix' DNA-binding domain"/>
    <property type="match status" value="1"/>
</dbReference>
<dbReference type="RefSeq" id="WP_085440584.1">
    <property type="nucleotide sequence ID" value="NZ_LVJN01000015.1"/>
</dbReference>
<dbReference type="InterPro" id="IPR012318">
    <property type="entry name" value="HTH_CRP"/>
</dbReference>
<sequence length="202" mass="22150">MLPLANTLPDGQRRRYEPRAIISDPSSRDDLVFMLQSGRARIYLLGVSREQTLGELKPGGIFVTHAPVWVEALETTEILAWPMAQLRALIVAQPDIAMAALREVGKLLQSSIDCIEGLAFHSVEGRLARFLLAESSRQGGRVIAVADTMEMLATRLGASRQTLSTLLNQLVKDGIIARPERQRLEILDPDALAKKGDLLSDG</sequence>
<dbReference type="SMART" id="SM00419">
    <property type="entry name" value="HTH_CRP"/>
    <property type="match status" value="1"/>
</dbReference>
<reference evidence="5 6" key="1">
    <citation type="journal article" date="2016" name="BMC Genomics">
        <title>Combined genomic and structural analyses of a cultured magnetotactic bacterium reveals its niche adaptation to a dynamic environment.</title>
        <authorList>
            <person name="Araujo A.C."/>
            <person name="Morillo V."/>
            <person name="Cypriano J."/>
            <person name="Teixeira L.C."/>
            <person name="Leao P."/>
            <person name="Lyra S."/>
            <person name="Almeida L.G."/>
            <person name="Bazylinski D.A."/>
            <person name="Vasconcellos A.T."/>
            <person name="Abreu F."/>
            <person name="Lins U."/>
        </authorList>
    </citation>
    <scope>NUCLEOTIDE SEQUENCE [LARGE SCALE GENOMIC DNA]</scope>
    <source>
        <strain evidence="5 6">IT-1</strain>
    </source>
</reference>
<dbReference type="InterPro" id="IPR036390">
    <property type="entry name" value="WH_DNA-bd_sf"/>
</dbReference>
<keyword evidence="2" id="KW-0238">DNA-binding</keyword>
<dbReference type="SUPFAM" id="SSF51206">
    <property type="entry name" value="cAMP-binding domain-like"/>
    <property type="match status" value="1"/>
</dbReference>
<dbReference type="InterPro" id="IPR018490">
    <property type="entry name" value="cNMP-bd_dom_sf"/>
</dbReference>
<dbReference type="CDD" id="cd00038">
    <property type="entry name" value="CAP_ED"/>
    <property type="match status" value="1"/>
</dbReference>
<keyword evidence="6" id="KW-1185">Reference proteome</keyword>
<dbReference type="OrthoDB" id="7263823at2"/>
<dbReference type="GO" id="GO:0006355">
    <property type="term" value="P:regulation of DNA-templated transcription"/>
    <property type="evidence" value="ECO:0007669"/>
    <property type="project" value="InterPro"/>
</dbReference>
<evidence type="ECO:0000256" key="2">
    <source>
        <dbReference type="ARBA" id="ARBA00023125"/>
    </source>
</evidence>
<dbReference type="Pfam" id="PF13545">
    <property type="entry name" value="HTH_Crp_2"/>
    <property type="match status" value="1"/>
</dbReference>
<keyword evidence="1" id="KW-0805">Transcription regulation</keyword>
<evidence type="ECO:0000259" key="4">
    <source>
        <dbReference type="PROSITE" id="PS51063"/>
    </source>
</evidence>
<dbReference type="InterPro" id="IPR000595">
    <property type="entry name" value="cNMP-bd_dom"/>
</dbReference>
<evidence type="ECO:0000256" key="3">
    <source>
        <dbReference type="ARBA" id="ARBA00023163"/>
    </source>
</evidence>
<dbReference type="EMBL" id="LVJN01000015">
    <property type="protein sequence ID" value="OSM06839.1"/>
    <property type="molecule type" value="Genomic_DNA"/>
</dbReference>
<dbReference type="Gene3D" id="1.10.10.10">
    <property type="entry name" value="Winged helix-like DNA-binding domain superfamily/Winged helix DNA-binding domain"/>
    <property type="match status" value="1"/>
</dbReference>
<dbReference type="AlphaFoldDB" id="A0A1Y2K881"/>
<proteinExistence type="predicted"/>
<dbReference type="PROSITE" id="PS51063">
    <property type="entry name" value="HTH_CRP_2"/>
    <property type="match status" value="1"/>
</dbReference>
<dbReference type="STRING" id="1434232.MAIT1_00287"/>
<feature type="domain" description="HTH crp-type" evidence="4">
    <location>
        <begin position="121"/>
        <end position="190"/>
    </location>
</feature>
<dbReference type="InterPro" id="IPR014710">
    <property type="entry name" value="RmlC-like_jellyroll"/>
</dbReference>
<dbReference type="Gene3D" id="2.60.120.10">
    <property type="entry name" value="Jelly Rolls"/>
    <property type="match status" value="1"/>
</dbReference>
<evidence type="ECO:0000313" key="5">
    <source>
        <dbReference type="EMBL" id="OSM06839.1"/>
    </source>
</evidence>
<organism evidence="5 6">
    <name type="scientific">Magnetofaba australis IT-1</name>
    <dbReference type="NCBI Taxonomy" id="1434232"/>
    <lineage>
        <taxon>Bacteria</taxon>
        <taxon>Pseudomonadati</taxon>
        <taxon>Pseudomonadota</taxon>
        <taxon>Magnetococcia</taxon>
        <taxon>Magnetococcales</taxon>
        <taxon>Magnetococcaceae</taxon>
        <taxon>Magnetofaba</taxon>
    </lineage>
</organism>
<protein>
    <submittedName>
        <fullName evidence="5">Putative Crp/Fnr family transcriptional regulator</fullName>
    </submittedName>
</protein>